<reference evidence="2 3" key="1">
    <citation type="submission" date="2017-12" db="EMBL/GenBank/DDBJ databases">
        <title>Sequencing, de novo assembly and annotation of complete genome of a new Thraustochytrid species, strain FCC1311.</title>
        <authorList>
            <person name="Sedici K."/>
            <person name="Godart F."/>
            <person name="Aiese Cigliano R."/>
            <person name="Sanseverino W."/>
            <person name="Barakat M."/>
            <person name="Ortet P."/>
            <person name="Marechal E."/>
            <person name="Cagnac O."/>
            <person name="Amato A."/>
        </authorList>
    </citation>
    <scope>NUCLEOTIDE SEQUENCE [LARGE SCALE GENOMIC DNA]</scope>
</reference>
<keyword evidence="3" id="KW-1185">Reference proteome</keyword>
<dbReference type="EMBL" id="BEYU01000239">
    <property type="protein sequence ID" value="GBG34968.1"/>
    <property type="molecule type" value="Genomic_DNA"/>
</dbReference>
<feature type="transmembrane region" description="Helical" evidence="1">
    <location>
        <begin position="27"/>
        <end position="44"/>
    </location>
</feature>
<comment type="caution">
    <text evidence="2">The sequence shown here is derived from an EMBL/GenBank/DDBJ whole genome shotgun (WGS) entry which is preliminary data.</text>
</comment>
<feature type="transmembrane region" description="Helical" evidence="1">
    <location>
        <begin position="358"/>
        <end position="379"/>
    </location>
</feature>
<gene>
    <name evidence="2" type="ORF">FCC1311_111912</name>
</gene>
<protein>
    <submittedName>
        <fullName evidence="2">Uncharacterized protein</fullName>
    </submittedName>
</protein>
<feature type="transmembrane region" description="Helical" evidence="1">
    <location>
        <begin position="294"/>
        <end position="317"/>
    </location>
</feature>
<evidence type="ECO:0000313" key="3">
    <source>
        <dbReference type="Proteomes" id="UP000241890"/>
    </source>
</evidence>
<evidence type="ECO:0000313" key="2">
    <source>
        <dbReference type="EMBL" id="GBG34968.1"/>
    </source>
</evidence>
<feature type="transmembrane region" description="Helical" evidence="1">
    <location>
        <begin position="84"/>
        <end position="106"/>
    </location>
</feature>
<name>A0A2R5GYS5_9STRA</name>
<keyword evidence="1" id="KW-0812">Transmembrane</keyword>
<keyword evidence="1" id="KW-1133">Transmembrane helix</keyword>
<sequence length="381" mass="40591">MNFVLGTAGLSMLALLAQDGREVLFNLAGLVGPFAVFAVTDFLVSHRRMRHRAEYLSQLYVAVFATTAAGIAATRFGGGSWQELLFLNTSGAFISAALGIIIQHHVVYRDESVHSLELFRGAFCGVWTSFAGMVVMAAQDLPDIGAGIAYFAGTMVLGIIAHEAGLRVGGRLNETVLEDDEGGKYLILLARWLPYLCSYIGAVALLKHFSPTLGLSYIFAFLGCLTGDIPLAPADLALKGYAGYLLAVSNEMLFNILGVAFIVATRAYCSVAASRKAIALTACKSPVLAEMQNTYAGAISVFCGSVQVAHSFVLALLPEDVKDDLYYDPRTPGSNSMRELGIEIKQDGPGQLPYASALATRLAVEASLVVVAFAVKMAVLR</sequence>
<evidence type="ECO:0000256" key="1">
    <source>
        <dbReference type="SAM" id="Phobius"/>
    </source>
</evidence>
<proteinExistence type="predicted"/>
<feature type="transmembrane region" description="Helical" evidence="1">
    <location>
        <begin position="56"/>
        <end position="78"/>
    </location>
</feature>
<dbReference type="InParanoid" id="A0A2R5GYS5"/>
<organism evidence="2 3">
    <name type="scientific">Hondaea fermentalgiana</name>
    <dbReference type="NCBI Taxonomy" id="2315210"/>
    <lineage>
        <taxon>Eukaryota</taxon>
        <taxon>Sar</taxon>
        <taxon>Stramenopiles</taxon>
        <taxon>Bigyra</taxon>
        <taxon>Labyrinthulomycetes</taxon>
        <taxon>Thraustochytrida</taxon>
        <taxon>Thraustochytriidae</taxon>
        <taxon>Hondaea</taxon>
    </lineage>
</organism>
<dbReference type="AlphaFoldDB" id="A0A2R5GYS5"/>
<feature type="transmembrane region" description="Helical" evidence="1">
    <location>
        <begin position="118"/>
        <end position="138"/>
    </location>
</feature>
<accession>A0A2R5GYS5</accession>
<feature type="transmembrane region" description="Helical" evidence="1">
    <location>
        <begin position="252"/>
        <end position="273"/>
    </location>
</feature>
<feature type="transmembrane region" description="Helical" evidence="1">
    <location>
        <begin position="185"/>
        <end position="206"/>
    </location>
</feature>
<dbReference type="Proteomes" id="UP000241890">
    <property type="component" value="Unassembled WGS sequence"/>
</dbReference>
<keyword evidence="1" id="KW-0472">Membrane</keyword>
<feature type="transmembrane region" description="Helical" evidence="1">
    <location>
        <begin position="144"/>
        <end position="164"/>
    </location>
</feature>